<keyword evidence="1" id="KW-1185">Reference proteome</keyword>
<dbReference type="WBParaSite" id="nRc.2.0.1.t14311-RA">
    <property type="protein sequence ID" value="nRc.2.0.1.t14311-RA"/>
    <property type="gene ID" value="nRc.2.0.1.g14311"/>
</dbReference>
<accession>A0A915IJU5</accession>
<protein>
    <submittedName>
        <fullName evidence="2">Uncharacterized protein</fullName>
    </submittedName>
</protein>
<proteinExistence type="predicted"/>
<dbReference type="Proteomes" id="UP000887565">
    <property type="component" value="Unplaced"/>
</dbReference>
<sequence>MLISCEEGIDWKPSSSVLLLLLDDCKADEQVAPINGPKNTRSFEKAQKHINKASMSIFKRKNDFGRIWEKFGPSPYLGKRPGNCVILLRFRWNVKCHEQCIPYYTFPE</sequence>
<organism evidence="1 2">
    <name type="scientific">Romanomermis culicivorax</name>
    <name type="common">Nematode worm</name>
    <dbReference type="NCBI Taxonomy" id="13658"/>
    <lineage>
        <taxon>Eukaryota</taxon>
        <taxon>Metazoa</taxon>
        <taxon>Ecdysozoa</taxon>
        <taxon>Nematoda</taxon>
        <taxon>Enoplea</taxon>
        <taxon>Dorylaimia</taxon>
        <taxon>Mermithida</taxon>
        <taxon>Mermithoidea</taxon>
        <taxon>Mermithidae</taxon>
        <taxon>Romanomermis</taxon>
    </lineage>
</organism>
<evidence type="ECO:0000313" key="2">
    <source>
        <dbReference type="WBParaSite" id="nRc.2.0.1.t14311-RA"/>
    </source>
</evidence>
<dbReference type="AlphaFoldDB" id="A0A915IJU5"/>
<name>A0A915IJU5_ROMCU</name>
<reference evidence="2" key="1">
    <citation type="submission" date="2022-11" db="UniProtKB">
        <authorList>
            <consortium name="WormBaseParasite"/>
        </authorList>
    </citation>
    <scope>IDENTIFICATION</scope>
</reference>
<evidence type="ECO:0000313" key="1">
    <source>
        <dbReference type="Proteomes" id="UP000887565"/>
    </source>
</evidence>